<dbReference type="EMBL" id="JAEFCI010011799">
    <property type="protein sequence ID" value="KAG5456402.1"/>
    <property type="molecule type" value="Genomic_DNA"/>
</dbReference>
<evidence type="ECO:0000313" key="1">
    <source>
        <dbReference type="EMBL" id="KAG5456402.1"/>
    </source>
</evidence>
<evidence type="ECO:0000313" key="2">
    <source>
        <dbReference type="Proteomes" id="UP000673691"/>
    </source>
</evidence>
<dbReference type="AlphaFoldDB" id="A0A8H7ZNI2"/>
<comment type="caution">
    <text evidence="1">The sequence shown here is derived from an EMBL/GenBank/DDBJ whole genome shotgun (WGS) entry which is preliminary data.</text>
</comment>
<sequence>MEPPLAANVRAAARRGLSAQPFVALRPPQPPPRRTHSAVGAMAHTVQKAEIATQPRLIKSEPLQDADAKWCVVSRPPLTCSYGILALVLLHARESLVARVFPAVIIFPILLSGKKAASLAPVDDDRETVLVLQFRPPVGKIVVELPAGSGASLNVFAPLRLPVGLVDANESVEEAAVRA</sequence>
<gene>
    <name evidence="1" type="ORF">BJ554DRAFT_3867</name>
</gene>
<dbReference type="Gene3D" id="3.90.79.10">
    <property type="entry name" value="Nucleoside Triphosphate Pyrophosphohydrolase"/>
    <property type="match status" value="1"/>
</dbReference>
<dbReference type="OrthoDB" id="10249920at2759"/>
<name>A0A8H7ZNI2_9FUNG</name>
<organism evidence="1 2">
    <name type="scientific">Olpidium bornovanus</name>
    <dbReference type="NCBI Taxonomy" id="278681"/>
    <lineage>
        <taxon>Eukaryota</taxon>
        <taxon>Fungi</taxon>
        <taxon>Fungi incertae sedis</taxon>
        <taxon>Olpidiomycota</taxon>
        <taxon>Olpidiomycotina</taxon>
        <taxon>Olpidiomycetes</taxon>
        <taxon>Olpidiales</taxon>
        <taxon>Olpidiaceae</taxon>
        <taxon>Olpidium</taxon>
    </lineage>
</organism>
<protein>
    <submittedName>
        <fullName evidence="1">Uncharacterized protein</fullName>
    </submittedName>
</protein>
<dbReference type="Proteomes" id="UP000673691">
    <property type="component" value="Unassembled WGS sequence"/>
</dbReference>
<proteinExistence type="predicted"/>
<accession>A0A8H7ZNI2</accession>
<reference evidence="1 2" key="1">
    <citation type="journal article" name="Sci. Rep.">
        <title>Genome-scale phylogenetic analyses confirm Olpidium as the closest living zoosporic fungus to the non-flagellated, terrestrial fungi.</title>
        <authorList>
            <person name="Chang Y."/>
            <person name="Rochon D."/>
            <person name="Sekimoto S."/>
            <person name="Wang Y."/>
            <person name="Chovatia M."/>
            <person name="Sandor L."/>
            <person name="Salamov A."/>
            <person name="Grigoriev I.V."/>
            <person name="Stajich J.E."/>
            <person name="Spatafora J.W."/>
        </authorList>
    </citation>
    <scope>NUCLEOTIDE SEQUENCE [LARGE SCALE GENOMIC DNA]</scope>
    <source>
        <strain evidence="1">S191</strain>
    </source>
</reference>
<keyword evidence="2" id="KW-1185">Reference proteome</keyword>